<sequence length="346" mass="38433">MSNEKNQAALSIVQQYPPTQYNLLVPMQTVTEIADIQKPVMNAVSISTNLNDGEIYEMEKAKAAYTDRNGYPHPATPAKYALTKKGLTKLMRAAGIKILSSRPTVPSTCQKCAEINRGIGKPVRCGACPNKDVKHEVRISVPQLTGENVTIVAHKEIAIDDVTAGMTDKQRAEFMKYRSEMCESKALNRALRTAMQIKSSYFIEEFQKPFVVAYLVPNLDNPAVREKAVESMFGATEELYGARPAASHTIYVGDEDEENGIYPAEDETPPAYAQPPAEPQPPQPPQRRQQRGARQTGGGQQNQNGDSEFCADCGAQIGLDVAEYSRKHYEGKTYCRTCQKNHEWRK</sequence>
<dbReference type="AlphaFoldDB" id="A0A9D1APZ5"/>
<name>A0A9D1APZ5_9FIRM</name>
<evidence type="ECO:0000313" key="2">
    <source>
        <dbReference type="EMBL" id="HIR48198.1"/>
    </source>
</evidence>
<evidence type="ECO:0000313" key="3">
    <source>
        <dbReference type="Proteomes" id="UP000824242"/>
    </source>
</evidence>
<protein>
    <submittedName>
        <fullName evidence="2">Uncharacterized protein</fullName>
    </submittedName>
</protein>
<comment type="caution">
    <text evidence="2">The sequence shown here is derived from an EMBL/GenBank/DDBJ whole genome shotgun (WGS) entry which is preliminary data.</text>
</comment>
<accession>A0A9D1APZ5</accession>
<organism evidence="2 3">
    <name type="scientific">Candidatus Caccousia avicola</name>
    <dbReference type="NCBI Taxonomy" id="2840721"/>
    <lineage>
        <taxon>Bacteria</taxon>
        <taxon>Bacillati</taxon>
        <taxon>Bacillota</taxon>
        <taxon>Clostridia</taxon>
        <taxon>Eubacteriales</taxon>
        <taxon>Oscillospiraceae</taxon>
        <taxon>Oscillospiraceae incertae sedis</taxon>
        <taxon>Candidatus Caccousia</taxon>
    </lineage>
</organism>
<dbReference type="Proteomes" id="UP000824242">
    <property type="component" value="Unassembled WGS sequence"/>
</dbReference>
<evidence type="ECO:0000256" key="1">
    <source>
        <dbReference type="SAM" id="MobiDB-lite"/>
    </source>
</evidence>
<proteinExistence type="predicted"/>
<gene>
    <name evidence="2" type="ORF">IAB89_11195</name>
</gene>
<feature type="compositionally biased region" description="Acidic residues" evidence="1">
    <location>
        <begin position="259"/>
        <end position="268"/>
    </location>
</feature>
<feature type="region of interest" description="Disordered" evidence="1">
    <location>
        <begin position="259"/>
        <end position="311"/>
    </location>
</feature>
<reference evidence="2" key="2">
    <citation type="journal article" date="2021" name="PeerJ">
        <title>Extensive microbial diversity within the chicken gut microbiome revealed by metagenomics and culture.</title>
        <authorList>
            <person name="Gilroy R."/>
            <person name="Ravi A."/>
            <person name="Getino M."/>
            <person name="Pursley I."/>
            <person name="Horton D.L."/>
            <person name="Alikhan N.F."/>
            <person name="Baker D."/>
            <person name="Gharbi K."/>
            <person name="Hall N."/>
            <person name="Watson M."/>
            <person name="Adriaenssens E.M."/>
            <person name="Foster-Nyarko E."/>
            <person name="Jarju S."/>
            <person name="Secka A."/>
            <person name="Antonio M."/>
            <person name="Oren A."/>
            <person name="Chaudhuri R.R."/>
            <person name="La Ragione R."/>
            <person name="Hildebrand F."/>
            <person name="Pallen M.J."/>
        </authorList>
    </citation>
    <scope>NUCLEOTIDE SEQUENCE</scope>
    <source>
        <strain evidence="2">ChiSxjej1B13-7958</strain>
    </source>
</reference>
<reference evidence="2" key="1">
    <citation type="submission" date="2020-10" db="EMBL/GenBank/DDBJ databases">
        <authorList>
            <person name="Gilroy R."/>
        </authorList>
    </citation>
    <scope>NUCLEOTIDE SEQUENCE</scope>
    <source>
        <strain evidence="2">ChiSxjej1B13-7958</strain>
    </source>
</reference>
<dbReference type="EMBL" id="DVGZ01000121">
    <property type="protein sequence ID" value="HIR48198.1"/>
    <property type="molecule type" value="Genomic_DNA"/>
</dbReference>
<feature type="compositionally biased region" description="Pro residues" evidence="1">
    <location>
        <begin position="272"/>
        <end position="285"/>
    </location>
</feature>